<gene>
    <name evidence="1" type="ORF">I303_01978</name>
    <name evidence="2" type="ORF">I303_101885</name>
</gene>
<dbReference type="VEuPathDB" id="FungiDB:I303_01978"/>
<reference evidence="1" key="1">
    <citation type="submission" date="2013-07" db="EMBL/GenBank/DDBJ databases">
        <title>The Genome Sequence of Cryptococcus dejecticola CBS10117.</title>
        <authorList>
            <consortium name="The Broad Institute Genome Sequencing Platform"/>
            <person name="Cuomo C."/>
            <person name="Litvintseva A."/>
            <person name="Chen Y."/>
            <person name="Heitman J."/>
            <person name="Sun S."/>
            <person name="Springer D."/>
            <person name="Dromer F."/>
            <person name="Young S.K."/>
            <person name="Zeng Q."/>
            <person name="Gargeya S."/>
            <person name="Fitzgerald M."/>
            <person name="Abouelleil A."/>
            <person name="Alvarado L."/>
            <person name="Berlin A.M."/>
            <person name="Chapman S.B."/>
            <person name="Dewar J."/>
            <person name="Goldberg J."/>
            <person name="Griggs A."/>
            <person name="Gujja S."/>
            <person name="Hansen M."/>
            <person name="Howarth C."/>
            <person name="Imamovic A."/>
            <person name="Larimer J."/>
            <person name="McCowan C."/>
            <person name="Murphy C."/>
            <person name="Pearson M."/>
            <person name="Priest M."/>
            <person name="Roberts A."/>
            <person name="Saif S."/>
            <person name="Shea T."/>
            <person name="Sykes S."/>
            <person name="Wortman J."/>
            <person name="Nusbaum C."/>
            <person name="Birren B."/>
        </authorList>
    </citation>
    <scope>NUCLEOTIDE SEQUENCE [LARGE SCALE GENOMIC DNA]</scope>
    <source>
        <strain evidence="1">CBS 10117</strain>
    </source>
</reference>
<dbReference type="KEGG" id="kdj:28965677"/>
<protein>
    <submittedName>
        <fullName evidence="1">Uncharacterized protein</fullName>
    </submittedName>
</protein>
<name>A0A1A6ACI2_9TREE</name>
<accession>A0A1A6ACI2</accession>
<reference evidence="2" key="2">
    <citation type="submission" date="2013-07" db="EMBL/GenBank/DDBJ databases">
        <authorList>
            <consortium name="The Broad Institute Genome Sequencing Platform"/>
            <person name="Cuomo C."/>
            <person name="Litvintseva A."/>
            <person name="Chen Y."/>
            <person name="Heitman J."/>
            <person name="Sun S."/>
            <person name="Springer D."/>
            <person name="Dromer F."/>
            <person name="Young S.K."/>
            <person name="Zeng Q."/>
            <person name="Gargeya S."/>
            <person name="Fitzgerald M."/>
            <person name="Abouelleil A."/>
            <person name="Alvarado L."/>
            <person name="Berlin A.M."/>
            <person name="Chapman S.B."/>
            <person name="Dewar J."/>
            <person name="Goldberg J."/>
            <person name="Griggs A."/>
            <person name="Gujja S."/>
            <person name="Hansen M."/>
            <person name="Howarth C."/>
            <person name="Imamovic A."/>
            <person name="Larimer J."/>
            <person name="McCowan C."/>
            <person name="Murphy C."/>
            <person name="Pearson M."/>
            <person name="Priest M."/>
            <person name="Roberts A."/>
            <person name="Saif S."/>
            <person name="Shea T."/>
            <person name="Sykes S."/>
            <person name="Wortman J."/>
            <person name="Nusbaum C."/>
            <person name="Birren B."/>
        </authorList>
    </citation>
    <scope>NUCLEOTIDE SEQUENCE</scope>
    <source>
        <strain evidence="2">CBS 10117</strain>
    </source>
</reference>
<evidence type="ECO:0000313" key="3">
    <source>
        <dbReference type="Proteomes" id="UP000078595"/>
    </source>
</evidence>
<dbReference type="EMBL" id="KI894028">
    <property type="protein sequence ID" value="OBR87766.1"/>
    <property type="molecule type" value="Genomic_DNA"/>
</dbReference>
<dbReference type="GeneID" id="28965677"/>
<proteinExistence type="predicted"/>
<keyword evidence="3" id="KW-1185">Reference proteome</keyword>
<evidence type="ECO:0000313" key="1">
    <source>
        <dbReference type="EMBL" id="OBR87766.1"/>
    </source>
</evidence>
<dbReference type="EMBL" id="CP144531">
    <property type="protein sequence ID" value="WWC59333.1"/>
    <property type="molecule type" value="Genomic_DNA"/>
</dbReference>
<dbReference type="RefSeq" id="XP_018265608.1">
    <property type="nucleotide sequence ID" value="XM_018405327.1"/>
</dbReference>
<evidence type="ECO:0000313" key="2">
    <source>
        <dbReference type="EMBL" id="WWC59333.1"/>
    </source>
</evidence>
<dbReference type="AlphaFoldDB" id="A0A1A6ACI2"/>
<reference evidence="2" key="3">
    <citation type="submission" date="2024-02" db="EMBL/GenBank/DDBJ databases">
        <title>Comparative genomics of Cryptococcus and Kwoniella reveals pathogenesis evolution and contrasting modes of karyotype evolution via chromosome fusion or intercentromeric recombination.</title>
        <authorList>
            <person name="Coelho M.A."/>
            <person name="David-Palma M."/>
            <person name="Shea T."/>
            <person name="Bowers K."/>
            <person name="McGinley-Smith S."/>
            <person name="Mohammad A.W."/>
            <person name="Gnirke A."/>
            <person name="Yurkov A.M."/>
            <person name="Nowrousian M."/>
            <person name="Sun S."/>
            <person name="Cuomo C.A."/>
            <person name="Heitman J."/>
        </authorList>
    </citation>
    <scope>NUCLEOTIDE SEQUENCE</scope>
    <source>
        <strain evidence="2">CBS 10117</strain>
    </source>
</reference>
<dbReference type="Proteomes" id="UP000078595">
    <property type="component" value="Chromosome 2"/>
</dbReference>
<sequence>MSTATKSTRLGNRTVVFHSTPRDLTVQDLSGQPTVRISFTGSIVHDHGTAVSAANPDDFTTGGTSQTVSFDNRIHVSELLEGHDQHAVTAPFRWGNVIKALQKKSREDCKTCSKLPEGETLSSSNIRTERATAAFETTDALMQCSEGDIQRAPGTISIDCPMDNLPEWEEEQITYAIAVAALSGDYPCPGSGCDGPQHMHVINDARIPDELQEYFI</sequence>
<organism evidence="1">
    <name type="scientific">Kwoniella dejecticola CBS 10117</name>
    <dbReference type="NCBI Taxonomy" id="1296121"/>
    <lineage>
        <taxon>Eukaryota</taxon>
        <taxon>Fungi</taxon>
        <taxon>Dikarya</taxon>
        <taxon>Basidiomycota</taxon>
        <taxon>Agaricomycotina</taxon>
        <taxon>Tremellomycetes</taxon>
        <taxon>Tremellales</taxon>
        <taxon>Cryptococcaceae</taxon>
        <taxon>Kwoniella</taxon>
    </lineage>
</organism>